<dbReference type="RefSeq" id="XP_025372436.1">
    <property type="nucleotide sequence ID" value="XM_025513040.1"/>
</dbReference>
<dbReference type="InParanoid" id="A0A316W5N9"/>
<dbReference type="GO" id="GO:0004764">
    <property type="term" value="F:shikimate 3-dehydrogenase (NADP+) activity"/>
    <property type="evidence" value="ECO:0007669"/>
    <property type="project" value="InterPro"/>
</dbReference>
<dbReference type="InterPro" id="IPR036291">
    <property type="entry name" value="NAD(P)-bd_dom_sf"/>
</dbReference>
<dbReference type="InterPro" id="IPR022893">
    <property type="entry name" value="Shikimate_DH_fam"/>
</dbReference>
<dbReference type="OrthoDB" id="204377at2759"/>
<dbReference type="Proteomes" id="UP000245783">
    <property type="component" value="Unassembled WGS sequence"/>
</dbReference>
<gene>
    <name evidence="3" type="ORF">IE81DRAFT_320460</name>
</gene>
<accession>A0A316W5N9</accession>
<dbReference type="EMBL" id="KZ819356">
    <property type="protein sequence ID" value="PWN45276.1"/>
    <property type="molecule type" value="Genomic_DNA"/>
</dbReference>
<dbReference type="Gene3D" id="3.40.50.720">
    <property type="entry name" value="NAD(P)-binding Rossmann-like Domain"/>
    <property type="match status" value="1"/>
</dbReference>
<feature type="region of interest" description="Disordered" evidence="1">
    <location>
        <begin position="1"/>
        <end position="30"/>
    </location>
</feature>
<dbReference type="SUPFAM" id="SSF53223">
    <property type="entry name" value="Aminoacid dehydrogenase-like, N-terminal domain"/>
    <property type="match status" value="1"/>
</dbReference>
<dbReference type="GO" id="GO:0019632">
    <property type="term" value="P:shikimate metabolic process"/>
    <property type="evidence" value="ECO:0007669"/>
    <property type="project" value="TreeGrafter"/>
</dbReference>
<evidence type="ECO:0000259" key="2">
    <source>
        <dbReference type="Pfam" id="PF08501"/>
    </source>
</evidence>
<dbReference type="InterPro" id="IPR013708">
    <property type="entry name" value="Shikimate_DH-bd_N"/>
</dbReference>
<feature type="compositionally biased region" description="Polar residues" evidence="1">
    <location>
        <begin position="1"/>
        <end position="23"/>
    </location>
</feature>
<dbReference type="Gene3D" id="3.40.50.10860">
    <property type="entry name" value="Leucine Dehydrogenase, chain A, domain 1"/>
    <property type="match status" value="1"/>
</dbReference>
<feature type="domain" description="Shikimate dehydrogenase substrate binding N-terminal" evidence="2">
    <location>
        <begin position="48"/>
        <end position="147"/>
    </location>
</feature>
<protein>
    <recommendedName>
        <fullName evidence="2">Shikimate dehydrogenase substrate binding N-terminal domain-containing protein</fullName>
    </recommendedName>
</protein>
<evidence type="ECO:0000313" key="3">
    <source>
        <dbReference type="EMBL" id="PWN45276.1"/>
    </source>
</evidence>
<dbReference type="GO" id="GO:0009423">
    <property type="term" value="P:chorismate biosynthetic process"/>
    <property type="evidence" value="ECO:0007669"/>
    <property type="project" value="TreeGrafter"/>
</dbReference>
<dbReference type="SUPFAM" id="SSF51735">
    <property type="entry name" value="NAD(P)-binding Rossmann-fold domains"/>
    <property type="match status" value="1"/>
</dbReference>
<reference evidence="3 4" key="1">
    <citation type="journal article" date="2018" name="Mol. Biol. Evol.">
        <title>Broad Genomic Sampling Reveals a Smut Pathogenic Ancestry of the Fungal Clade Ustilaginomycotina.</title>
        <authorList>
            <person name="Kijpornyongpan T."/>
            <person name="Mondo S.J."/>
            <person name="Barry K."/>
            <person name="Sandor L."/>
            <person name="Lee J."/>
            <person name="Lipzen A."/>
            <person name="Pangilinan J."/>
            <person name="LaButti K."/>
            <person name="Hainaut M."/>
            <person name="Henrissat B."/>
            <person name="Grigoriev I.V."/>
            <person name="Spatafora J.W."/>
            <person name="Aime M.C."/>
        </authorList>
    </citation>
    <scope>NUCLEOTIDE SEQUENCE [LARGE SCALE GENOMIC DNA]</scope>
    <source>
        <strain evidence="3 4">MCA 4658</strain>
    </source>
</reference>
<proteinExistence type="predicted"/>
<sequence>MAPVANSTMLDVAVESSTEQAGPSTLALAPPAHPTLQEIEASPRRHRLFGYPISHSASPAFQNLLMQRSSLRKGDCSNEGPFPTYSLCETRSIDEKHMRRYVREDERFGGSAVTMPLKVAVAAQLGKEHILDELDAIAQATGTVNTIVVYPSQSGSTRLEDRRMIGTNTDYLGIRHAILRNVATQHGLDPSFYMRASATYQFPLDGRREGLKHSALIIGSGGTCRSAVWAAHQLGLSPLYLLNRDAAETANVVQYFDQRGLNLDLRPLRSEQAWQEEAVRRETGETGQLACTIGAIPSMAPQSADEKMVYNLAHMFFESEYRPGLGAHANVQANVETSSTIQRFPLPSARPFLEMCYKPRVTPLLAYAASQPSASAWSPICGVEAMIEQGLAQARMWATSASILKGEAPLQDPLGCATAAGDAGPLGLEAEEEARAMATAMGDVVVAPQNHVAASMKMPRTSASQLTTGLDTPQSFVAAVR</sequence>
<organism evidence="3 4">
    <name type="scientific">Ceraceosorus guamensis</name>
    <dbReference type="NCBI Taxonomy" id="1522189"/>
    <lineage>
        <taxon>Eukaryota</taxon>
        <taxon>Fungi</taxon>
        <taxon>Dikarya</taxon>
        <taxon>Basidiomycota</taxon>
        <taxon>Ustilaginomycotina</taxon>
        <taxon>Exobasidiomycetes</taxon>
        <taxon>Ceraceosorales</taxon>
        <taxon>Ceraceosoraceae</taxon>
        <taxon>Ceraceosorus</taxon>
    </lineage>
</organism>
<dbReference type="AlphaFoldDB" id="A0A316W5N9"/>
<dbReference type="GeneID" id="37034910"/>
<evidence type="ECO:0000313" key="4">
    <source>
        <dbReference type="Proteomes" id="UP000245783"/>
    </source>
</evidence>
<dbReference type="PANTHER" id="PTHR21089">
    <property type="entry name" value="SHIKIMATE DEHYDROGENASE"/>
    <property type="match status" value="1"/>
</dbReference>
<dbReference type="STRING" id="1522189.A0A316W5N9"/>
<dbReference type="PANTHER" id="PTHR21089:SF1">
    <property type="entry name" value="BIFUNCTIONAL 3-DEHYDROQUINATE DEHYDRATASE_SHIKIMATE DEHYDROGENASE, CHLOROPLASTIC"/>
    <property type="match status" value="1"/>
</dbReference>
<name>A0A316W5N9_9BASI</name>
<keyword evidence="4" id="KW-1185">Reference proteome</keyword>
<evidence type="ECO:0000256" key="1">
    <source>
        <dbReference type="SAM" id="MobiDB-lite"/>
    </source>
</evidence>
<dbReference type="InterPro" id="IPR046346">
    <property type="entry name" value="Aminoacid_DH-like_N_sf"/>
</dbReference>
<dbReference type="Pfam" id="PF08501">
    <property type="entry name" value="Shikimate_dh_N"/>
    <property type="match status" value="1"/>
</dbReference>